<dbReference type="GO" id="GO:0006635">
    <property type="term" value="P:fatty acid beta-oxidation"/>
    <property type="evidence" value="ECO:0007669"/>
    <property type="project" value="TreeGrafter"/>
</dbReference>
<keyword evidence="5" id="KW-1185">Reference proteome</keyword>
<comment type="similarity">
    <text evidence="1 3">Belongs to the enoyl-CoA hydratase/isomerase family.</text>
</comment>
<dbReference type="GO" id="GO:0016836">
    <property type="term" value="F:hydro-lyase activity"/>
    <property type="evidence" value="ECO:0007669"/>
    <property type="project" value="UniProtKB-ARBA"/>
</dbReference>
<dbReference type="InterPro" id="IPR018376">
    <property type="entry name" value="Enoyl-CoA_hyd/isom_CS"/>
</dbReference>
<dbReference type="FunFam" id="3.90.226.10:FF:000009">
    <property type="entry name" value="Carnitinyl-CoA dehydratase"/>
    <property type="match status" value="1"/>
</dbReference>
<dbReference type="InterPro" id="IPR029045">
    <property type="entry name" value="ClpP/crotonase-like_dom_sf"/>
</dbReference>
<gene>
    <name evidence="4" type="ORF">JOD01_000770</name>
</gene>
<dbReference type="PANTHER" id="PTHR11941">
    <property type="entry name" value="ENOYL-COA HYDRATASE-RELATED"/>
    <property type="match status" value="1"/>
</dbReference>
<dbReference type="FunFam" id="1.10.12.10:FF:000001">
    <property type="entry name" value="Probable enoyl-CoA hydratase, mitochondrial"/>
    <property type="match status" value="1"/>
</dbReference>
<evidence type="ECO:0000256" key="1">
    <source>
        <dbReference type="ARBA" id="ARBA00005254"/>
    </source>
</evidence>
<dbReference type="PANTHER" id="PTHR11941:SF54">
    <property type="entry name" value="ENOYL-COA HYDRATASE, MITOCHONDRIAL"/>
    <property type="match status" value="1"/>
</dbReference>
<dbReference type="InterPro" id="IPR001753">
    <property type="entry name" value="Enoyl-CoA_hydra/iso"/>
</dbReference>
<name>A0A939BR37_9BACL</name>
<protein>
    <submittedName>
        <fullName evidence="4">Enoyl-CoA hydratase/carnithine racemase</fullName>
    </submittedName>
</protein>
<keyword evidence="2" id="KW-0456">Lyase</keyword>
<dbReference type="RefSeq" id="WP_338028519.1">
    <property type="nucleotide sequence ID" value="NZ_BAABIN010000015.1"/>
</dbReference>
<evidence type="ECO:0000256" key="3">
    <source>
        <dbReference type="RuleBase" id="RU003707"/>
    </source>
</evidence>
<dbReference type="EMBL" id="JAFBEB010000002">
    <property type="protein sequence ID" value="MBM7589172.1"/>
    <property type="molecule type" value="Genomic_DNA"/>
</dbReference>
<sequence length="261" mass="28568">MSERTVLFEKEDNVGLITLNRPAELNALDYPTLCQLGEIIAQIGLAYKEIRSVVIRAAGRAFCAGADLKERRTLNEQQVRRNVNKIREVFDALARLPQPTIAAINGYAFGGGFELALACDFRYAWAGATLGLTEVSLGIIPGAGGTQRLPRLIGPALAKELILTGRRISATEAQRLGILNGVAETVEQLDERCRQLCSELSNNAPLAVYQAKDAIDRGLNVDLMSGMEIEAKAYEAIIPTKDRIEALEAFRAKRKPIFRGE</sequence>
<dbReference type="SUPFAM" id="SSF52096">
    <property type="entry name" value="ClpP/crotonase"/>
    <property type="match status" value="1"/>
</dbReference>
<dbReference type="InterPro" id="IPR014748">
    <property type="entry name" value="Enoyl-CoA_hydra_C"/>
</dbReference>
<evidence type="ECO:0000256" key="2">
    <source>
        <dbReference type="ARBA" id="ARBA00023239"/>
    </source>
</evidence>
<evidence type="ECO:0000313" key="5">
    <source>
        <dbReference type="Proteomes" id="UP000717624"/>
    </source>
</evidence>
<dbReference type="Gene3D" id="1.10.12.10">
    <property type="entry name" value="Lyase 2-enoyl-coa Hydratase, Chain A, domain 2"/>
    <property type="match status" value="1"/>
</dbReference>
<reference evidence="4" key="1">
    <citation type="submission" date="2021-01" db="EMBL/GenBank/DDBJ databases">
        <title>Genomic Encyclopedia of Type Strains, Phase IV (KMG-IV): sequencing the most valuable type-strain genomes for metagenomic binning, comparative biology and taxonomic classification.</title>
        <authorList>
            <person name="Goeker M."/>
        </authorList>
    </citation>
    <scope>NUCLEOTIDE SEQUENCE</scope>
    <source>
        <strain evidence="4">DSM 25523</strain>
    </source>
</reference>
<dbReference type="PROSITE" id="PS00166">
    <property type="entry name" value="ENOYL_COA_HYDRATASE"/>
    <property type="match status" value="1"/>
</dbReference>
<proteinExistence type="inferred from homology"/>
<evidence type="ECO:0000313" key="4">
    <source>
        <dbReference type="EMBL" id="MBM7589172.1"/>
    </source>
</evidence>
<dbReference type="Proteomes" id="UP000717624">
    <property type="component" value="Unassembled WGS sequence"/>
</dbReference>
<accession>A0A939BR37</accession>
<dbReference type="Pfam" id="PF00378">
    <property type="entry name" value="ECH_1"/>
    <property type="match status" value="1"/>
</dbReference>
<dbReference type="AlphaFoldDB" id="A0A939BR37"/>
<comment type="caution">
    <text evidence="4">The sequence shown here is derived from an EMBL/GenBank/DDBJ whole genome shotgun (WGS) entry which is preliminary data.</text>
</comment>
<dbReference type="CDD" id="cd06558">
    <property type="entry name" value="crotonase-like"/>
    <property type="match status" value="1"/>
</dbReference>
<organism evidence="4 5">
    <name type="scientific">Brevibacillus fulvus</name>
    <dbReference type="NCBI Taxonomy" id="1125967"/>
    <lineage>
        <taxon>Bacteria</taxon>
        <taxon>Bacillati</taxon>
        <taxon>Bacillota</taxon>
        <taxon>Bacilli</taxon>
        <taxon>Bacillales</taxon>
        <taxon>Paenibacillaceae</taxon>
        <taxon>Brevibacillus</taxon>
    </lineage>
</organism>
<dbReference type="Gene3D" id="3.90.226.10">
    <property type="entry name" value="2-enoyl-CoA Hydratase, Chain A, domain 1"/>
    <property type="match status" value="1"/>
</dbReference>